<dbReference type="AlphaFoldDB" id="A0A815J9V7"/>
<dbReference type="Gene3D" id="3.30.40.10">
    <property type="entry name" value="Zinc/RING finger domain, C3HC4 (zinc finger)"/>
    <property type="match status" value="1"/>
</dbReference>
<reference evidence="5" key="1">
    <citation type="submission" date="2021-02" db="EMBL/GenBank/DDBJ databases">
        <authorList>
            <person name="Nowell W R."/>
        </authorList>
    </citation>
    <scope>NUCLEOTIDE SEQUENCE</scope>
</reference>
<protein>
    <recommendedName>
        <fullName evidence="4">Zinc finger C3HC4 RING-type domain-containing protein</fullName>
    </recommendedName>
</protein>
<evidence type="ECO:0000313" key="6">
    <source>
        <dbReference type="EMBL" id="CAF4266832.1"/>
    </source>
</evidence>
<evidence type="ECO:0000256" key="1">
    <source>
        <dbReference type="ARBA" id="ARBA00022723"/>
    </source>
</evidence>
<dbReference type="SUPFAM" id="SSF57850">
    <property type="entry name" value="RING/U-box"/>
    <property type="match status" value="1"/>
</dbReference>
<comment type="caution">
    <text evidence="5">The sequence shown here is derived from an EMBL/GenBank/DDBJ whole genome shotgun (WGS) entry which is preliminary data.</text>
</comment>
<feature type="domain" description="Zinc finger C3HC4 RING-type" evidence="4">
    <location>
        <begin position="136"/>
        <end position="161"/>
    </location>
</feature>
<dbReference type="EMBL" id="CAJNOQ010016180">
    <property type="protein sequence ID" value="CAF1376344.1"/>
    <property type="molecule type" value="Genomic_DNA"/>
</dbReference>
<keyword evidence="2" id="KW-0863">Zinc-finger</keyword>
<dbReference type="InterPro" id="IPR018957">
    <property type="entry name" value="Znf_C3HC4_RING-type"/>
</dbReference>
<proteinExistence type="predicted"/>
<dbReference type="Proteomes" id="UP000681722">
    <property type="component" value="Unassembled WGS sequence"/>
</dbReference>
<accession>A0A815J9V7</accession>
<evidence type="ECO:0000256" key="2">
    <source>
        <dbReference type="ARBA" id="ARBA00022771"/>
    </source>
</evidence>
<evidence type="ECO:0000313" key="5">
    <source>
        <dbReference type="EMBL" id="CAF1376344.1"/>
    </source>
</evidence>
<dbReference type="Pfam" id="PF00097">
    <property type="entry name" value="zf-C3HC4"/>
    <property type="match status" value="1"/>
</dbReference>
<dbReference type="EMBL" id="CAJOBC010078519">
    <property type="protein sequence ID" value="CAF4266832.1"/>
    <property type="molecule type" value="Genomic_DNA"/>
</dbReference>
<organism evidence="5 7">
    <name type="scientific">Didymodactylos carnosus</name>
    <dbReference type="NCBI Taxonomy" id="1234261"/>
    <lineage>
        <taxon>Eukaryota</taxon>
        <taxon>Metazoa</taxon>
        <taxon>Spiralia</taxon>
        <taxon>Gnathifera</taxon>
        <taxon>Rotifera</taxon>
        <taxon>Eurotatoria</taxon>
        <taxon>Bdelloidea</taxon>
        <taxon>Philodinida</taxon>
        <taxon>Philodinidae</taxon>
        <taxon>Didymodactylos</taxon>
    </lineage>
</organism>
<keyword evidence="7" id="KW-1185">Reference proteome</keyword>
<keyword evidence="3" id="KW-0862">Zinc</keyword>
<evidence type="ECO:0000313" key="7">
    <source>
        <dbReference type="Proteomes" id="UP000663829"/>
    </source>
</evidence>
<evidence type="ECO:0000256" key="3">
    <source>
        <dbReference type="ARBA" id="ARBA00022833"/>
    </source>
</evidence>
<dbReference type="Proteomes" id="UP000663829">
    <property type="component" value="Unassembled WGS sequence"/>
</dbReference>
<keyword evidence="1" id="KW-0479">Metal-binding</keyword>
<sequence>MNATTFSVISETTCKKACALMDYFIKQKGEIGQRPVQENVEEMRKRDEDLELLETQQEQLLVGSGRDYNKSFELGVTASAGVEALSGGSSENILIDTDVLSSEDTENTLDNVDVLLHQSVKGQTHSRTKLTTLFTCAICLTNIVQKVYMPCDHTVCETCDDICLTRYSTPDNYVSFVRCHYLSTNN</sequence>
<evidence type="ECO:0000259" key="4">
    <source>
        <dbReference type="Pfam" id="PF00097"/>
    </source>
</evidence>
<gene>
    <name evidence="5" type="ORF">GPM918_LOCUS32106</name>
    <name evidence="6" type="ORF">SRO942_LOCUS32763</name>
</gene>
<name>A0A815J9V7_9BILA</name>
<dbReference type="InterPro" id="IPR013083">
    <property type="entry name" value="Znf_RING/FYVE/PHD"/>
</dbReference>
<dbReference type="GO" id="GO:0008270">
    <property type="term" value="F:zinc ion binding"/>
    <property type="evidence" value="ECO:0007669"/>
    <property type="project" value="UniProtKB-KW"/>
</dbReference>